<evidence type="ECO:0000313" key="4">
    <source>
        <dbReference type="EMBL" id="MBJ7597428.1"/>
    </source>
</evidence>
<dbReference type="AlphaFoldDB" id="A0A934K865"/>
<accession>A0A934K865</accession>
<name>A0A934K865_9BACT</name>
<dbReference type="CDD" id="cd21136">
    <property type="entry name" value="amidinotransferase_AGAT-like"/>
    <property type="match status" value="1"/>
</dbReference>
<sequence>MWPLDAEHASPVCSYNEWDPLEEVIVGVMDGASVPAWDTAVAATMPARSEEFFRRNAGGSFPEEFTSRAARELDCFASAMVEAGVRVVRPSPTSYRRPFATPNWSSPGGLYAAMPRDLLLIVGDTIIEAPMAWRSRYFEIDAYRPLLTEYFRRGARWISAPKPQLLEDWYDAGYDRQRPCESGRYLTLEHEPTFDAADFIRCGRDIFVQRSHVTNRLGIEWVARHLGGEYRITEVDVTDPAPMHIDASFMPLAPGKLLVNPRRVHSIPAMFDSWEVRCAPEPALPADHLLYMSSAWVSMNVFMLDQDRVVVEAGETSLIELLGDWGLEVVPVEFRNVMRFGGCFHCVTADVRRRGSLQSYF</sequence>
<keyword evidence="5" id="KW-1185">Reference proteome</keyword>
<dbReference type="Gene3D" id="3.75.10.10">
    <property type="entry name" value="L-arginine/glycine Amidinotransferase, Chain A"/>
    <property type="match status" value="1"/>
</dbReference>
<evidence type="ECO:0000256" key="1">
    <source>
        <dbReference type="ARBA" id="ARBA00006943"/>
    </source>
</evidence>
<dbReference type="GO" id="GO:0015068">
    <property type="term" value="F:glycine amidinotransferase activity"/>
    <property type="evidence" value="ECO:0007669"/>
    <property type="project" value="TreeGrafter"/>
</dbReference>
<gene>
    <name evidence="4" type="ORF">JF922_05000</name>
</gene>
<reference evidence="4" key="1">
    <citation type="submission" date="2020-10" db="EMBL/GenBank/DDBJ databases">
        <title>Ca. Dormibacterota MAGs.</title>
        <authorList>
            <person name="Montgomery K."/>
        </authorList>
    </citation>
    <scope>NUCLEOTIDE SEQUENCE [LARGE SCALE GENOMIC DNA]</scope>
    <source>
        <strain evidence="4">SC8812_S17_10</strain>
    </source>
</reference>
<protein>
    <submittedName>
        <fullName evidence="4">Amidinotransferase</fullName>
    </submittedName>
</protein>
<dbReference type="PANTHER" id="PTHR10488">
    <property type="entry name" value="GLYCINE AMIDINOTRANSFERASE, MITOCHONDRIAL"/>
    <property type="match status" value="1"/>
</dbReference>
<feature type="active site" evidence="3">
    <location>
        <position position="244"/>
    </location>
</feature>
<evidence type="ECO:0000256" key="3">
    <source>
        <dbReference type="PIRSR" id="PIRSR633195-1"/>
    </source>
</evidence>
<dbReference type="InterPro" id="IPR033195">
    <property type="entry name" value="AmidinoTrfase"/>
</dbReference>
<evidence type="ECO:0000256" key="2">
    <source>
        <dbReference type="ARBA" id="ARBA00022679"/>
    </source>
</evidence>
<dbReference type="GO" id="GO:0006601">
    <property type="term" value="P:creatine biosynthetic process"/>
    <property type="evidence" value="ECO:0007669"/>
    <property type="project" value="TreeGrafter"/>
</dbReference>
<comment type="caution">
    <text evidence="4">The sequence shown here is derived from an EMBL/GenBank/DDBJ whole genome shotgun (WGS) entry which is preliminary data.</text>
</comment>
<dbReference type="EMBL" id="JAEKNR010000061">
    <property type="protein sequence ID" value="MBJ7597428.1"/>
    <property type="molecule type" value="Genomic_DNA"/>
</dbReference>
<evidence type="ECO:0000313" key="5">
    <source>
        <dbReference type="Proteomes" id="UP000612893"/>
    </source>
</evidence>
<feature type="active site" description="Amidino-cysteine intermediate" evidence="3">
    <location>
        <position position="346"/>
    </location>
</feature>
<dbReference type="PANTHER" id="PTHR10488:SF1">
    <property type="entry name" value="GLYCINE AMIDINOTRANSFERASE, MITOCHONDRIAL"/>
    <property type="match status" value="1"/>
</dbReference>
<feature type="active site" evidence="3">
    <location>
        <position position="195"/>
    </location>
</feature>
<dbReference type="Proteomes" id="UP000612893">
    <property type="component" value="Unassembled WGS sequence"/>
</dbReference>
<proteinExistence type="inferred from homology"/>
<comment type="similarity">
    <text evidence="1">Belongs to the amidinotransferase family.</text>
</comment>
<dbReference type="SUPFAM" id="SSF55909">
    <property type="entry name" value="Pentein"/>
    <property type="match status" value="1"/>
</dbReference>
<keyword evidence="2" id="KW-0808">Transferase</keyword>
<organism evidence="4 5">
    <name type="scientific">Candidatus Nephthysia bennettiae</name>
    <dbReference type="NCBI Taxonomy" id="3127016"/>
    <lineage>
        <taxon>Bacteria</taxon>
        <taxon>Bacillati</taxon>
        <taxon>Candidatus Dormiibacterota</taxon>
        <taxon>Candidatus Dormibacteria</taxon>
        <taxon>Candidatus Dormibacterales</taxon>
        <taxon>Candidatus Dormibacteraceae</taxon>
        <taxon>Candidatus Nephthysia</taxon>
    </lineage>
</organism>